<evidence type="ECO:0000256" key="9">
    <source>
        <dbReference type="ARBA" id="ARBA00022842"/>
    </source>
</evidence>
<feature type="binding site" evidence="14">
    <location>
        <position position="132"/>
    </location>
    <ligand>
        <name>substrate</name>
    </ligand>
</feature>
<dbReference type="InterPro" id="IPR011234">
    <property type="entry name" value="Fumarylacetoacetase-like_C"/>
</dbReference>
<evidence type="ECO:0000256" key="14">
    <source>
        <dbReference type="PIRSR" id="PIRSR605959-2"/>
    </source>
</evidence>
<evidence type="ECO:0000256" key="4">
    <source>
        <dbReference type="ARBA" id="ARBA00012094"/>
    </source>
</evidence>
<feature type="domain" description="Fumarylacetoacetase N-terminal" evidence="18">
    <location>
        <begin position="18"/>
        <end position="122"/>
    </location>
</feature>
<feature type="binding site" evidence="15">
    <location>
        <position position="237"/>
    </location>
    <ligand>
        <name>Mg(2+)</name>
        <dbReference type="ChEBI" id="CHEBI:18420"/>
    </ligand>
</feature>
<dbReference type="FunFam" id="3.90.850.10:FF:000004">
    <property type="entry name" value="Fumarylacetoacetase"/>
    <property type="match status" value="1"/>
</dbReference>
<dbReference type="GO" id="GO:0004334">
    <property type="term" value="F:fumarylacetoacetase activity"/>
    <property type="evidence" value="ECO:0007669"/>
    <property type="project" value="UniProtKB-UniRule"/>
</dbReference>
<evidence type="ECO:0000256" key="6">
    <source>
        <dbReference type="ARBA" id="ARBA00022723"/>
    </source>
</evidence>
<feature type="binding site" evidence="14">
    <location>
        <position position="244"/>
    </location>
    <ligand>
        <name>substrate</name>
    </ligand>
</feature>
<keyword evidence="8 15" id="KW-0106">Calcium</keyword>
<comment type="cofactor">
    <cofactor evidence="16">
        <name>Mg(2+)</name>
        <dbReference type="ChEBI" id="CHEBI:18420"/>
    </cofactor>
    <cofactor evidence="16">
        <name>Ca(2+)</name>
        <dbReference type="ChEBI" id="CHEBI:29108"/>
    </cofactor>
</comment>
<comment type="similarity">
    <text evidence="3 16">Belongs to the FAH family.</text>
</comment>
<feature type="binding site" evidence="15">
    <location>
        <position position="205"/>
    </location>
    <ligand>
        <name>Ca(2+)</name>
        <dbReference type="ChEBI" id="CHEBI:29108"/>
    </ligand>
</feature>
<evidence type="ECO:0000256" key="12">
    <source>
        <dbReference type="ARBA" id="ARBA00031740"/>
    </source>
</evidence>
<reference evidence="19" key="1">
    <citation type="submission" date="2021-01" db="EMBL/GenBank/DDBJ databases">
        <authorList>
            <person name="Corre E."/>
            <person name="Pelletier E."/>
            <person name="Niang G."/>
            <person name="Scheremetjew M."/>
            <person name="Finn R."/>
            <person name="Kale V."/>
            <person name="Holt S."/>
            <person name="Cochrane G."/>
            <person name="Meng A."/>
            <person name="Brown T."/>
            <person name="Cohen L."/>
        </authorList>
    </citation>
    <scope>NUCLEOTIDE SEQUENCE</scope>
    <source>
        <strain evidence="19">NIES-2562</strain>
    </source>
</reference>
<proteinExistence type="inferred from homology"/>
<evidence type="ECO:0000256" key="7">
    <source>
        <dbReference type="ARBA" id="ARBA00022801"/>
    </source>
</evidence>
<feature type="binding site" evidence="14">
    <location>
        <position position="354"/>
    </location>
    <ligand>
        <name>substrate</name>
    </ligand>
</feature>
<evidence type="ECO:0000256" key="10">
    <source>
        <dbReference type="ARBA" id="ARBA00022878"/>
    </source>
</evidence>
<dbReference type="PANTHER" id="PTHR43069:SF2">
    <property type="entry name" value="FUMARYLACETOACETASE"/>
    <property type="match status" value="1"/>
</dbReference>
<evidence type="ECO:0000256" key="13">
    <source>
        <dbReference type="PIRSR" id="PIRSR605959-1"/>
    </source>
</evidence>
<evidence type="ECO:0000313" key="19">
    <source>
        <dbReference type="EMBL" id="CAE0240765.1"/>
    </source>
</evidence>
<comment type="catalytic activity">
    <reaction evidence="1 16">
        <text>4-fumarylacetoacetate + H2O = acetoacetate + fumarate + H(+)</text>
        <dbReference type="Rhea" id="RHEA:10244"/>
        <dbReference type="ChEBI" id="CHEBI:13705"/>
        <dbReference type="ChEBI" id="CHEBI:15377"/>
        <dbReference type="ChEBI" id="CHEBI:15378"/>
        <dbReference type="ChEBI" id="CHEBI:18034"/>
        <dbReference type="ChEBI" id="CHEBI:29806"/>
        <dbReference type="EC" id="3.7.1.2"/>
    </reaction>
</comment>
<dbReference type="Gene3D" id="2.30.30.230">
    <property type="entry name" value="Fumarylacetoacetase, N-terminal domain"/>
    <property type="match status" value="1"/>
</dbReference>
<evidence type="ECO:0000256" key="8">
    <source>
        <dbReference type="ARBA" id="ARBA00022837"/>
    </source>
</evidence>
<name>A0A7S3FYR0_9EUKA</name>
<dbReference type="Gene3D" id="3.90.850.10">
    <property type="entry name" value="Fumarylacetoacetase-like, C-terminal domain"/>
    <property type="match status" value="1"/>
</dbReference>
<feature type="binding site" evidence="15">
    <location>
        <position position="261"/>
    </location>
    <ligand>
        <name>Mg(2+)</name>
        <dbReference type="ChEBI" id="CHEBI:18420"/>
    </ligand>
</feature>
<evidence type="ECO:0000256" key="1">
    <source>
        <dbReference type="ARBA" id="ARBA00000353"/>
    </source>
</evidence>
<dbReference type="InterPro" id="IPR036663">
    <property type="entry name" value="Fumarylacetoacetase_C_sf"/>
</dbReference>
<protein>
    <recommendedName>
        <fullName evidence="5 16">Fumarylacetoacetase</fullName>
        <ecNumber evidence="4 16">3.7.1.2</ecNumber>
    </recommendedName>
    <alternativeName>
        <fullName evidence="12 16">Fumarylacetoacetate hydrolase</fullName>
    </alternativeName>
</protein>
<evidence type="ECO:0000259" key="17">
    <source>
        <dbReference type="Pfam" id="PF01557"/>
    </source>
</evidence>
<feature type="binding site" evidence="15">
    <location>
        <position position="130"/>
    </location>
    <ligand>
        <name>Ca(2+)</name>
        <dbReference type="ChEBI" id="CHEBI:29108"/>
    </ligand>
</feature>
<evidence type="ECO:0000256" key="15">
    <source>
        <dbReference type="PIRSR" id="PIRSR605959-3"/>
    </source>
</evidence>
<feature type="binding site" evidence="14">
    <location>
        <position position="146"/>
    </location>
    <ligand>
        <name>substrate</name>
    </ligand>
</feature>
<feature type="domain" description="Fumarylacetoacetase-like C-terminal" evidence="17">
    <location>
        <begin position="128"/>
        <end position="407"/>
    </location>
</feature>
<evidence type="ECO:0000256" key="11">
    <source>
        <dbReference type="ARBA" id="ARBA00023232"/>
    </source>
</evidence>
<feature type="active site" description="Proton acceptor" evidence="13">
    <location>
        <position position="137"/>
    </location>
</feature>
<dbReference type="Pfam" id="PF01557">
    <property type="entry name" value="FAA_hydrolase"/>
    <property type="match status" value="1"/>
</dbReference>
<keyword evidence="11 16" id="KW-0585">Phenylalanine catabolism</keyword>
<evidence type="ECO:0000256" key="3">
    <source>
        <dbReference type="ARBA" id="ARBA00010211"/>
    </source>
</evidence>
<feature type="binding site" evidence="15">
    <location>
        <position position="203"/>
    </location>
    <ligand>
        <name>Ca(2+)</name>
        <dbReference type="ChEBI" id="CHEBI:29108"/>
    </ligand>
</feature>
<gene>
    <name evidence="19" type="ORF">PBIL07802_LOCUS2925</name>
</gene>
<sequence>MSAKSFIEYSAETEFPLENIPFGVFRKSANEKSRCASIIGDFVVDLYELVDAGLLKGEALGDGAVLKEENLNAFMGLTRPAWREARATIQSLLSADNATLRDNAELRARVLLPASSVELLLPCRIGDYTDFYASKEHASNVGTMFRGKDNALMPNWVWLPVGYHGRASSVVVSGHSFPRPSGQTKADTDDAPKYTPCRLLDFELEMGFFVGTGNKQGDPISMEEAEDKIFGVVLMNDWSARDIQKWEYVPLGPFGAKNFCTTISPWIVTLDALEPFRCPQPKQDPAPLEYLKDSKDSAYDINLSVAIKPKASEEAFVVCNSNLKYMYWTLKQQLVHHTVTGCNMQPGDLLGTGTISGPERENFGSMLEISWRGTNPLTLPNGEQRKFLADGDDVQIRGFCKGEGYKVGFGACDGTILPARQ</sequence>
<dbReference type="NCBIfam" id="TIGR01266">
    <property type="entry name" value="fum_ac_acetase"/>
    <property type="match status" value="1"/>
</dbReference>
<keyword evidence="7 16" id="KW-0378">Hydrolase</keyword>
<feature type="binding site" evidence="14">
    <location>
        <position position="248"/>
    </location>
    <ligand>
        <name>substrate</name>
    </ligand>
</feature>
<dbReference type="SUPFAM" id="SSF56529">
    <property type="entry name" value="FAH"/>
    <property type="match status" value="1"/>
</dbReference>
<dbReference type="Pfam" id="PF09298">
    <property type="entry name" value="FAA_hydrolase_N"/>
    <property type="match status" value="1"/>
</dbReference>
<comment type="pathway">
    <text evidence="2 16">Amino-acid degradation; L-phenylalanine degradation; acetoacetate and fumarate from L-phenylalanine: step 6/6.</text>
</comment>
<dbReference type="GO" id="GO:0046872">
    <property type="term" value="F:metal ion binding"/>
    <property type="evidence" value="ECO:0007669"/>
    <property type="project" value="UniProtKB-UniRule"/>
</dbReference>
<dbReference type="UniPathway" id="UPA00139">
    <property type="reaction ID" value="UER00341"/>
</dbReference>
<keyword evidence="6 15" id="KW-0479">Metal-binding</keyword>
<dbReference type="InterPro" id="IPR015377">
    <property type="entry name" value="Fumarylacetoacetase_N"/>
</dbReference>
<dbReference type="InterPro" id="IPR005959">
    <property type="entry name" value="Fumarylacetoacetase"/>
</dbReference>
<dbReference type="GO" id="GO:1902000">
    <property type="term" value="P:homogentisate catabolic process"/>
    <property type="evidence" value="ECO:0007669"/>
    <property type="project" value="TreeGrafter"/>
</dbReference>
<dbReference type="InterPro" id="IPR036462">
    <property type="entry name" value="Fumarylacetoacetase_N_sf"/>
</dbReference>
<dbReference type="GO" id="GO:0006572">
    <property type="term" value="P:L-tyrosine catabolic process"/>
    <property type="evidence" value="ECO:0007669"/>
    <property type="project" value="UniProtKB-UniRule"/>
</dbReference>
<dbReference type="GO" id="GO:0006559">
    <property type="term" value="P:L-phenylalanine catabolic process"/>
    <property type="evidence" value="ECO:0007669"/>
    <property type="project" value="UniProtKB-UniRule"/>
</dbReference>
<evidence type="ECO:0000256" key="16">
    <source>
        <dbReference type="RuleBase" id="RU366008"/>
    </source>
</evidence>
<dbReference type="EMBL" id="HBIB01004933">
    <property type="protein sequence ID" value="CAE0240765.1"/>
    <property type="molecule type" value="Transcribed_RNA"/>
</dbReference>
<feature type="binding site" evidence="15">
    <location>
        <position position="257"/>
    </location>
    <ligand>
        <name>Mg(2+)</name>
        <dbReference type="ChEBI" id="CHEBI:18420"/>
    </ligand>
</feature>
<keyword evidence="9 15" id="KW-0460">Magnesium</keyword>
<evidence type="ECO:0000256" key="2">
    <source>
        <dbReference type="ARBA" id="ARBA00004782"/>
    </source>
</evidence>
<dbReference type="SUPFAM" id="SSF63433">
    <property type="entry name" value="Fumarylacetoacetate hydrolase, FAH, N-terminal domain"/>
    <property type="match status" value="1"/>
</dbReference>
<dbReference type="EC" id="3.7.1.2" evidence="4 16"/>
<organism evidence="19">
    <name type="scientific">Palpitomonas bilix</name>
    <dbReference type="NCBI Taxonomy" id="652834"/>
    <lineage>
        <taxon>Eukaryota</taxon>
        <taxon>Eukaryota incertae sedis</taxon>
    </lineage>
</organism>
<evidence type="ECO:0000256" key="5">
    <source>
        <dbReference type="ARBA" id="ARBA00014741"/>
    </source>
</evidence>
<dbReference type="PANTHER" id="PTHR43069">
    <property type="entry name" value="FUMARYLACETOACETASE"/>
    <property type="match status" value="1"/>
</dbReference>
<feature type="binding site" evidence="15">
    <location>
        <position position="237"/>
    </location>
    <ligand>
        <name>Ca(2+)</name>
        <dbReference type="ChEBI" id="CHEBI:29108"/>
    </ligand>
</feature>
<dbReference type="AlphaFoldDB" id="A0A7S3FYR0"/>
<accession>A0A7S3FYR0</accession>
<evidence type="ECO:0000259" key="18">
    <source>
        <dbReference type="Pfam" id="PF09298"/>
    </source>
</evidence>
<keyword evidence="10 16" id="KW-0828">Tyrosine catabolism</keyword>